<evidence type="ECO:0000313" key="2">
    <source>
        <dbReference type="Proteomes" id="UP000016933"/>
    </source>
</evidence>
<dbReference type="Proteomes" id="UP000016933">
    <property type="component" value="Unassembled WGS sequence"/>
</dbReference>
<keyword evidence="2" id="KW-1185">Reference proteome</keyword>
<dbReference type="AlphaFoldDB" id="N1PG51"/>
<organism evidence="1 2">
    <name type="scientific">Dothistroma septosporum (strain NZE10 / CBS 128990)</name>
    <name type="common">Red band needle blight fungus</name>
    <name type="synonym">Mycosphaerella pini</name>
    <dbReference type="NCBI Taxonomy" id="675120"/>
    <lineage>
        <taxon>Eukaryota</taxon>
        <taxon>Fungi</taxon>
        <taxon>Dikarya</taxon>
        <taxon>Ascomycota</taxon>
        <taxon>Pezizomycotina</taxon>
        <taxon>Dothideomycetes</taxon>
        <taxon>Dothideomycetidae</taxon>
        <taxon>Mycosphaerellales</taxon>
        <taxon>Mycosphaerellaceae</taxon>
        <taxon>Dothistroma</taxon>
    </lineage>
</organism>
<gene>
    <name evidence="1" type="ORF">DOTSEDRAFT_156554</name>
</gene>
<name>N1PG51_DOTSN</name>
<proteinExistence type="predicted"/>
<reference evidence="2" key="1">
    <citation type="journal article" date="2012" name="PLoS Genet.">
        <title>The genomes of the fungal plant pathogens Cladosporium fulvum and Dothistroma septosporum reveal adaptation to different hosts and lifestyles but also signatures of common ancestry.</title>
        <authorList>
            <person name="de Wit P.J.G.M."/>
            <person name="van der Burgt A."/>
            <person name="Oekmen B."/>
            <person name="Stergiopoulos I."/>
            <person name="Abd-Elsalam K.A."/>
            <person name="Aerts A.L."/>
            <person name="Bahkali A.H."/>
            <person name="Beenen H.G."/>
            <person name="Chettri P."/>
            <person name="Cox M.P."/>
            <person name="Datema E."/>
            <person name="de Vries R.P."/>
            <person name="Dhillon B."/>
            <person name="Ganley A.R."/>
            <person name="Griffiths S.A."/>
            <person name="Guo Y."/>
            <person name="Hamelin R.C."/>
            <person name="Henrissat B."/>
            <person name="Kabir M.S."/>
            <person name="Jashni M.K."/>
            <person name="Kema G."/>
            <person name="Klaubauf S."/>
            <person name="Lapidus A."/>
            <person name="Levasseur A."/>
            <person name="Lindquist E."/>
            <person name="Mehrabi R."/>
            <person name="Ohm R.A."/>
            <person name="Owen T.J."/>
            <person name="Salamov A."/>
            <person name="Schwelm A."/>
            <person name="Schijlen E."/>
            <person name="Sun H."/>
            <person name="van den Burg H.A."/>
            <person name="van Ham R.C.H.J."/>
            <person name="Zhang S."/>
            <person name="Goodwin S.B."/>
            <person name="Grigoriev I.V."/>
            <person name="Collemare J."/>
            <person name="Bradshaw R.E."/>
        </authorList>
    </citation>
    <scope>NUCLEOTIDE SEQUENCE [LARGE SCALE GENOMIC DNA]</scope>
    <source>
        <strain evidence="2">NZE10 / CBS 128990</strain>
    </source>
</reference>
<evidence type="ECO:0000313" key="1">
    <source>
        <dbReference type="EMBL" id="EME41593.1"/>
    </source>
</evidence>
<protein>
    <submittedName>
        <fullName evidence="1">Uncharacterized protein</fullName>
    </submittedName>
</protein>
<dbReference type="EMBL" id="KB446542">
    <property type="protein sequence ID" value="EME41593.1"/>
    <property type="molecule type" value="Genomic_DNA"/>
</dbReference>
<accession>N1PG51</accession>
<sequence length="236" mass="24071">MVEEVVEVVESTEIDTTIVIAIGREESHGAGVRQGGEEVRQGEREAQATVAVHLHVGSTVEGDDAAQATQATAEAEAAARAEIAAVGEDRRVCLHDEITVAGPCPAQAIRASVGAKVAESADNVDDKWARIDDKIHHTVNGNGDHTARATQTTAGAEAVASAGTDGCNHDLEIILPGAMAAHSDQAFEPARAVRILVGAPAAPAGATAGTVMVEDNSSSSAIFVGAHPADNPLQPC</sequence>
<reference evidence="1 2" key="2">
    <citation type="journal article" date="2012" name="PLoS Pathog.">
        <title>Diverse lifestyles and strategies of plant pathogenesis encoded in the genomes of eighteen Dothideomycetes fungi.</title>
        <authorList>
            <person name="Ohm R.A."/>
            <person name="Feau N."/>
            <person name="Henrissat B."/>
            <person name="Schoch C.L."/>
            <person name="Horwitz B.A."/>
            <person name="Barry K.W."/>
            <person name="Condon B.J."/>
            <person name="Copeland A.C."/>
            <person name="Dhillon B."/>
            <person name="Glaser F."/>
            <person name="Hesse C.N."/>
            <person name="Kosti I."/>
            <person name="LaButti K."/>
            <person name="Lindquist E.A."/>
            <person name="Lucas S."/>
            <person name="Salamov A.A."/>
            <person name="Bradshaw R.E."/>
            <person name="Ciuffetti L."/>
            <person name="Hamelin R.C."/>
            <person name="Kema G.H.J."/>
            <person name="Lawrence C."/>
            <person name="Scott J.A."/>
            <person name="Spatafora J.W."/>
            <person name="Turgeon B.G."/>
            <person name="de Wit P.J.G.M."/>
            <person name="Zhong S."/>
            <person name="Goodwin S.B."/>
            <person name="Grigoriev I.V."/>
        </authorList>
    </citation>
    <scope>NUCLEOTIDE SEQUENCE [LARGE SCALE GENOMIC DNA]</scope>
    <source>
        <strain evidence="2">NZE10 / CBS 128990</strain>
    </source>
</reference>
<dbReference type="HOGENOM" id="CLU_1175414_0_0_1"/>